<proteinExistence type="predicted"/>
<dbReference type="Gene3D" id="3.20.80.10">
    <property type="entry name" value="Regulatory factor, effector binding domain"/>
    <property type="match status" value="1"/>
</dbReference>
<keyword evidence="1" id="KW-1133">Transmembrane helix</keyword>
<evidence type="ECO:0000259" key="2">
    <source>
        <dbReference type="SMART" id="SM00871"/>
    </source>
</evidence>
<evidence type="ECO:0000256" key="1">
    <source>
        <dbReference type="SAM" id="Phobius"/>
    </source>
</evidence>
<organism evidence="3">
    <name type="scientific">bioreactor metagenome</name>
    <dbReference type="NCBI Taxonomy" id="1076179"/>
    <lineage>
        <taxon>unclassified sequences</taxon>
        <taxon>metagenomes</taxon>
        <taxon>ecological metagenomes</taxon>
    </lineage>
</organism>
<dbReference type="InterPro" id="IPR010499">
    <property type="entry name" value="AraC_E-bd"/>
</dbReference>
<dbReference type="EMBL" id="VSSQ01006759">
    <property type="protein sequence ID" value="MPM33772.1"/>
    <property type="molecule type" value="Genomic_DNA"/>
</dbReference>
<dbReference type="Pfam" id="PF06445">
    <property type="entry name" value="GyrI-like"/>
    <property type="match status" value="1"/>
</dbReference>
<gene>
    <name evidence="3" type="ORF">SDC9_80351</name>
</gene>
<dbReference type="PANTHER" id="PTHR15949:SF3">
    <property type="entry name" value="TESTIS-EXPRESSED PROTEIN 264"/>
    <property type="match status" value="1"/>
</dbReference>
<feature type="domain" description="AraC effector-binding" evidence="2">
    <location>
        <begin position="52"/>
        <end position="203"/>
    </location>
</feature>
<feature type="transmembrane region" description="Helical" evidence="1">
    <location>
        <begin position="28"/>
        <end position="49"/>
    </location>
</feature>
<comment type="caution">
    <text evidence="3">The sequence shown here is derived from an EMBL/GenBank/DDBJ whole genome shotgun (WGS) entry which is preliminary data.</text>
</comment>
<evidence type="ECO:0000313" key="3">
    <source>
        <dbReference type="EMBL" id="MPM33772.1"/>
    </source>
</evidence>
<dbReference type="SMART" id="SM00871">
    <property type="entry name" value="AraC_E_bind"/>
    <property type="match status" value="1"/>
</dbReference>
<dbReference type="AlphaFoldDB" id="A0A644YZ64"/>
<dbReference type="PANTHER" id="PTHR15949">
    <property type="entry name" value="TESTIS-EXPRESSED PROTEIN 264"/>
    <property type="match status" value="1"/>
</dbReference>
<protein>
    <recommendedName>
        <fullName evidence="2">AraC effector-binding domain-containing protein</fullName>
    </recommendedName>
</protein>
<name>A0A644YZ64_9ZZZZ</name>
<accession>A0A644YZ64</accession>
<keyword evidence="1" id="KW-0472">Membrane</keyword>
<keyword evidence="1" id="KW-0812">Transmembrane</keyword>
<sequence length="203" mass="23411">MAHYWKAIFPEQMCINPFHMKRKIGVSIIIFVLTIPTLLVLALAWSGFFSNSEIHEKTMGPFVLVYEEHTGPYKGTARIMDRIYERLKKEDNIETFKGFGIYYDNPKETPEEQLRSIAGCIIEPADTSRIKTLQGKYTIMEIPEKLYVTSEIPFRSQLSVFAGIVKVYPALGKYMKDKGYAQVPAMEIYDSNKTIIYLFEVVK</sequence>
<reference evidence="3" key="1">
    <citation type="submission" date="2019-08" db="EMBL/GenBank/DDBJ databases">
        <authorList>
            <person name="Kucharzyk K."/>
            <person name="Murdoch R.W."/>
            <person name="Higgins S."/>
            <person name="Loffler F."/>
        </authorList>
    </citation>
    <scope>NUCLEOTIDE SEQUENCE</scope>
</reference>
<dbReference type="InterPro" id="IPR029442">
    <property type="entry name" value="GyrI-like"/>
</dbReference>
<dbReference type="SUPFAM" id="SSF55136">
    <property type="entry name" value="Probable bacterial effector-binding domain"/>
    <property type="match status" value="1"/>
</dbReference>
<dbReference type="InterPro" id="IPR011256">
    <property type="entry name" value="Reg_factor_effector_dom_sf"/>
</dbReference>